<protein>
    <submittedName>
        <fullName evidence="2">Uncharacterized protein</fullName>
    </submittedName>
</protein>
<dbReference type="InterPro" id="IPR039195">
    <property type="entry name" value="ANKRD40"/>
</dbReference>
<name>A0AAD5XHJ5_9FUNG</name>
<evidence type="ECO:0000313" key="3">
    <source>
        <dbReference type="Proteomes" id="UP001211907"/>
    </source>
</evidence>
<dbReference type="Gene3D" id="1.25.40.20">
    <property type="entry name" value="Ankyrin repeat-containing domain"/>
    <property type="match status" value="1"/>
</dbReference>
<dbReference type="SMART" id="SM00248">
    <property type="entry name" value="ANK"/>
    <property type="match status" value="1"/>
</dbReference>
<keyword evidence="3" id="KW-1185">Reference proteome</keyword>
<dbReference type="Proteomes" id="UP001211907">
    <property type="component" value="Unassembled WGS sequence"/>
</dbReference>
<dbReference type="PROSITE" id="PS50088">
    <property type="entry name" value="ANK_REPEAT"/>
    <property type="match status" value="1"/>
</dbReference>
<comment type="caution">
    <text evidence="2">The sequence shown here is derived from an EMBL/GenBank/DDBJ whole genome shotgun (WGS) entry which is preliminary data.</text>
</comment>
<reference evidence="2" key="1">
    <citation type="submission" date="2020-05" db="EMBL/GenBank/DDBJ databases">
        <title>Phylogenomic resolution of chytrid fungi.</title>
        <authorList>
            <person name="Stajich J.E."/>
            <person name="Amses K."/>
            <person name="Simmons R."/>
            <person name="Seto K."/>
            <person name="Myers J."/>
            <person name="Bonds A."/>
            <person name="Quandt C.A."/>
            <person name="Barry K."/>
            <person name="Liu P."/>
            <person name="Grigoriev I."/>
            <person name="Longcore J.E."/>
            <person name="James T.Y."/>
        </authorList>
    </citation>
    <scope>NUCLEOTIDE SEQUENCE</scope>
    <source>
        <strain evidence="2">JEL0513</strain>
    </source>
</reference>
<gene>
    <name evidence="2" type="ORF">HK100_010432</name>
</gene>
<dbReference type="EMBL" id="JADGJH010000575">
    <property type="protein sequence ID" value="KAJ3126123.1"/>
    <property type="molecule type" value="Genomic_DNA"/>
</dbReference>
<keyword evidence="1" id="KW-0040">ANK repeat</keyword>
<organism evidence="2 3">
    <name type="scientific">Physocladia obscura</name>
    <dbReference type="NCBI Taxonomy" id="109957"/>
    <lineage>
        <taxon>Eukaryota</taxon>
        <taxon>Fungi</taxon>
        <taxon>Fungi incertae sedis</taxon>
        <taxon>Chytridiomycota</taxon>
        <taxon>Chytridiomycota incertae sedis</taxon>
        <taxon>Chytridiomycetes</taxon>
        <taxon>Chytridiales</taxon>
        <taxon>Chytriomycetaceae</taxon>
        <taxon>Physocladia</taxon>
    </lineage>
</organism>
<sequence length="236" mass="25880">MEFLETCATGNVDAVKVFLDADWAGKAAVVQFAHPINKWTGLMWAVKRNHIAIAELLVQNGANVNAVNAKGTSIADLCSSDEMRSVLGLAPTPMSVSKNPKSDVFVPNYLIDAASLPSIDQIMAETKNVGSSSTAQIQSNAPAYHLNSYDLNNSVEIQAEVPTQILEKSKRKEEEVLQEIIVYIQNKKGLRCIVGAIYFSGNMSILQMVQQVYYELDIDEKLVRSISRLSISTISK</sequence>
<evidence type="ECO:0000256" key="1">
    <source>
        <dbReference type="PROSITE-ProRule" id="PRU00023"/>
    </source>
</evidence>
<accession>A0AAD5XHJ5</accession>
<dbReference type="SUPFAM" id="SSF48403">
    <property type="entry name" value="Ankyrin repeat"/>
    <property type="match status" value="1"/>
</dbReference>
<dbReference type="PANTHER" id="PTHR24192">
    <property type="entry name" value="ANKYRIN REPEAT DOMAIN 40"/>
    <property type="match status" value="1"/>
</dbReference>
<dbReference type="PANTHER" id="PTHR24192:SF3">
    <property type="entry name" value="ANKYRIN REPEAT DOMAIN 40"/>
    <property type="match status" value="1"/>
</dbReference>
<dbReference type="AlphaFoldDB" id="A0AAD5XHJ5"/>
<dbReference type="InterPro" id="IPR002110">
    <property type="entry name" value="Ankyrin_rpt"/>
</dbReference>
<proteinExistence type="predicted"/>
<dbReference type="Pfam" id="PF00023">
    <property type="entry name" value="Ank"/>
    <property type="match status" value="1"/>
</dbReference>
<evidence type="ECO:0000313" key="2">
    <source>
        <dbReference type="EMBL" id="KAJ3126123.1"/>
    </source>
</evidence>
<dbReference type="PROSITE" id="PS50297">
    <property type="entry name" value="ANK_REP_REGION"/>
    <property type="match status" value="1"/>
</dbReference>
<dbReference type="InterPro" id="IPR036770">
    <property type="entry name" value="Ankyrin_rpt-contain_sf"/>
</dbReference>
<feature type="repeat" description="ANK" evidence="1">
    <location>
        <begin position="37"/>
        <end position="69"/>
    </location>
</feature>